<evidence type="ECO:0000259" key="3">
    <source>
        <dbReference type="SMART" id="SM00499"/>
    </source>
</evidence>
<comment type="similarity">
    <text evidence="1">Belongs to the plant LTP family.</text>
</comment>
<dbReference type="Pfam" id="PF00234">
    <property type="entry name" value="Tryp_alpha_amyl"/>
    <property type="match status" value="1"/>
</dbReference>
<dbReference type="OrthoDB" id="1862539at2759"/>
<name>A0A8T0RMK3_PANVG</name>
<dbReference type="CDD" id="cd01960">
    <property type="entry name" value="nsLTP1"/>
    <property type="match status" value="1"/>
</dbReference>
<keyword evidence="1" id="KW-0446">Lipid-binding</keyword>
<reference evidence="4" key="1">
    <citation type="submission" date="2020-05" db="EMBL/GenBank/DDBJ databases">
        <title>WGS assembly of Panicum virgatum.</title>
        <authorList>
            <person name="Lovell J.T."/>
            <person name="Jenkins J."/>
            <person name="Shu S."/>
            <person name="Juenger T.E."/>
            <person name="Schmutz J."/>
        </authorList>
    </citation>
    <scope>NUCLEOTIDE SEQUENCE</scope>
    <source>
        <strain evidence="4">AP13</strain>
    </source>
</reference>
<feature type="signal peptide" evidence="2">
    <location>
        <begin position="1"/>
        <end position="29"/>
    </location>
</feature>
<keyword evidence="5" id="KW-1185">Reference proteome</keyword>
<keyword evidence="1" id="KW-0813">Transport</keyword>
<keyword evidence="2" id="KW-0732">Signal</keyword>
<dbReference type="PROSITE" id="PS00597">
    <property type="entry name" value="PLANT_LTP"/>
    <property type="match status" value="1"/>
</dbReference>
<dbReference type="SUPFAM" id="SSF47699">
    <property type="entry name" value="Bifunctional inhibitor/lipid-transfer protein/seed storage 2S albumin"/>
    <property type="match status" value="1"/>
</dbReference>
<accession>A0A8T0RMK3</accession>
<comment type="function">
    <text evidence="1">Plant non-specific lipid-transfer proteins transfer phospholipids as well as galactolipids across membranes. May play a role in wax or cutin deposition in the cell walls of expanding epidermal cells and certain secretory tissues.</text>
</comment>
<feature type="domain" description="Bifunctional inhibitor/plant lipid transfer protein/seed storage helical" evidence="3">
    <location>
        <begin position="34"/>
        <end position="120"/>
    </location>
</feature>
<evidence type="ECO:0000313" key="4">
    <source>
        <dbReference type="EMBL" id="KAG2586136.1"/>
    </source>
</evidence>
<dbReference type="SMART" id="SM00499">
    <property type="entry name" value="AAI"/>
    <property type="match status" value="1"/>
</dbReference>
<organism evidence="4 5">
    <name type="scientific">Panicum virgatum</name>
    <name type="common">Blackwell switchgrass</name>
    <dbReference type="NCBI Taxonomy" id="38727"/>
    <lineage>
        <taxon>Eukaryota</taxon>
        <taxon>Viridiplantae</taxon>
        <taxon>Streptophyta</taxon>
        <taxon>Embryophyta</taxon>
        <taxon>Tracheophyta</taxon>
        <taxon>Spermatophyta</taxon>
        <taxon>Magnoliopsida</taxon>
        <taxon>Liliopsida</taxon>
        <taxon>Poales</taxon>
        <taxon>Poaceae</taxon>
        <taxon>PACMAD clade</taxon>
        <taxon>Panicoideae</taxon>
        <taxon>Panicodae</taxon>
        <taxon>Paniceae</taxon>
        <taxon>Panicinae</taxon>
        <taxon>Panicum</taxon>
        <taxon>Panicum sect. Hiantes</taxon>
    </lineage>
</organism>
<feature type="chain" id="PRO_5035756175" description="Non-specific lipid-transfer protein" evidence="2">
    <location>
        <begin position="30"/>
        <end position="127"/>
    </location>
</feature>
<dbReference type="EMBL" id="CM029046">
    <property type="protein sequence ID" value="KAG2586136.1"/>
    <property type="molecule type" value="Genomic_DNA"/>
</dbReference>
<protein>
    <recommendedName>
        <fullName evidence="1">Non-specific lipid-transfer protein</fullName>
    </recommendedName>
</protein>
<dbReference type="GO" id="GO:0008289">
    <property type="term" value="F:lipid binding"/>
    <property type="evidence" value="ECO:0007669"/>
    <property type="project" value="UniProtKB-KW"/>
</dbReference>
<evidence type="ECO:0000313" key="5">
    <source>
        <dbReference type="Proteomes" id="UP000823388"/>
    </source>
</evidence>
<dbReference type="AlphaFoldDB" id="A0A8T0RMK3"/>
<dbReference type="PRINTS" id="PR00382">
    <property type="entry name" value="LIPIDTRNSFER"/>
</dbReference>
<comment type="caution">
    <text evidence="4">The sequence shown here is derived from an EMBL/GenBank/DDBJ whole genome shotgun (WGS) entry which is preliminary data.</text>
</comment>
<dbReference type="GO" id="GO:0006869">
    <property type="term" value="P:lipid transport"/>
    <property type="evidence" value="ECO:0007669"/>
    <property type="project" value="InterPro"/>
</dbReference>
<dbReference type="InterPro" id="IPR036312">
    <property type="entry name" value="Bifun_inhib/LTP/seed_sf"/>
</dbReference>
<dbReference type="Gene3D" id="1.10.110.10">
    <property type="entry name" value="Plant lipid-transfer and hydrophobic proteins"/>
    <property type="match status" value="1"/>
</dbReference>
<evidence type="ECO:0000256" key="1">
    <source>
        <dbReference type="RuleBase" id="RU000628"/>
    </source>
</evidence>
<proteinExistence type="inferred from homology"/>
<sequence length="127" mass="12413">MGRASSSRPATLAVAALLLHAAAARGASAAALQCAQVAQLMAPCMPYLTGAPGMSPYGICCNCLGGLNQLAAAPADRVAACGCVKAAAGGFPSVDFARAAGLPAACGLSISFAISPNMDCTQVTEEP</sequence>
<dbReference type="InterPro" id="IPR000528">
    <property type="entry name" value="Plant_nsLTP"/>
</dbReference>
<dbReference type="InterPro" id="IPR016140">
    <property type="entry name" value="Bifunc_inhib/LTP/seed_store"/>
</dbReference>
<gene>
    <name evidence="4" type="ORF">PVAP13_5NG107316</name>
</gene>
<dbReference type="PANTHER" id="PTHR33076">
    <property type="entry name" value="NON-SPECIFIC LIPID-TRANSFER PROTEIN 2-RELATED"/>
    <property type="match status" value="1"/>
</dbReference>
<evidence type="ECO:0000256" key="2">
    <source>
        <dbReference type="SAM" id="SignalP"/>
    </source>
</evidence>
<dbReference type="Proteomes" id="UP000823388">
    <property type="component" value="Chromosome 5N"/>
</dbReference>